<dbReference type="Pfam" id="PF13622">
    <property type="entry name" value="4HBT_3"/>
    <property type="match status" value="1"/>
</dbReference>
<dbReference type="InterPro" id="IPR029069">
    <property type="entry name" value="HotDog_dom_sf"/>
</dbReference>
<feature type="domain" description="Acyl-CoA thioesterase-like N-terminal HotDog" evidence="9">
    <location>
        <begin position="29"/>
        <end position="107"/>
    </location>
</feature>
<gene>
    <name evidence="10" type="ORF">ET989_12295</name>
</gene>
<dbReference type="PANTHER" id="PTHR11066">
    <property type="entry name" value="ACYL-COA THIOESTERASE"/>
    <property type="match status" value="1"/>
</dbReference>
<dbReference type="CDD" id="cd03445">
    <property type="entry name" value="Thioesterase_II_repeat2"/>
    <property type="match status" value="1"/>
</dbReference>
<evidence type="ECO:0000313" key="10">
    <source>
        <dbReference type="EMBL" id="TBT83078.1"/>
    </source>
</evidence>
<dbReference type="SUPFAM" id="SSF54637">
    <property type="entry name" value="Thioesterase/thiol ester dehydrase-isomerase"/>
    <property type="match status" value="2"/>
</dbReference>
<dbReference type="InterPro" id="IPR025652">
    <property type="entry name" value="TesB_C"/>
</dbReference>
<evidence type="ECO:0000313" key="11">
    <source>
        <dbReference type="Proteomes" id="UP000292373"/>
    </source>
</evidence>
<reference evidence="10 11" key="1">
    <citation type="submission" date="2019-01" db="EMBL/GenBank/DDBJ databases">
        <title>Lactibacter flavus gen. nov., sp. nov., a novel bacterium of the family Propionibacteriaceae isolated from raw milk and dairy products.</title>
        <authorList>
            <person name="Huptas C."/>
            <person name="Wenning M."/>
            <person name="Breitenwieser F."/>
            <person name="Doll E."/>
            <person name="Von Neubeck M."/>
            <person name="Busse H.-J."/>
            <person name="Scherer S."/>
        </authorList>
    </citation>
    <scope>NUCLEOTIDE SEQUENCE [LARGE SCALE GENOMIC DNA]</scope>
    <source>
        <strain evidence="10 11">KCTC 33808</strain>
    </source>
</reference>
<evidence type="ECO:0000256" key="2">
    <source>
        <dbReference type="ARBA" id="ARBA00011881"/>
    </source>
</evidence>
<keyword evidence="11" id="KW-1185">Reference proteome</keyword>
<comment type="caution">
    <text evidence="10">The sequence shown here is derived from an EMBL/GenBank/DDBJ whole genome shotgun (WGS) entry which is preliminary data.</text>
</comment>
<dbReference type="Proteomes" id="UP000292373">
    <property type="component" value="Unassembled WGS sequence"/>
</dbReference>
<sequence length="289" mass="32126">MEHISEVLDLLDLERRSDDVFVGEHPVTDQQRTFGGQVMAQALAAMYRTVSDGRLCHSLKCYFLRAGSTASGIVYEVDRSRDGGSFTTRRVTATQNGHDIFVMSASFKVPEGGLEHAAVPFKPPVAPEECPRLADVLAQRSPRTKEVWEREWAALDTRYVGYSNRESAQGPRLQIWMRAVGEMPDDPRLHQMVLAYASDLTLLSVSTLPHAAAFGSPRMQMATIDHSMWFHRPLRADQWVLYDQSSPNASNALGLSFGKLFDADGVLGAHAVQEGLVRMADDRPRRGLV</sequence>
<evidence type="ECO:0000256" key="6">
    <source>
        <dbReference type="ARBA" id="ARBA00071120"/>
    </source>
</evidence>
<evidence type="ECO:0000259" key="8">
    <source>
        <dbReference type="Pfam" id="PF02551"/>
    </source>
</evidence>
<dbReference type="Gene3D" id="2.40.160.210">
    <property type="entry name" value="Acyl-CoA thioesterase, double hotdog domain"/>
    <property type="match status" value="1"/>
</dbReference>
<dbReference type="GO" id="GO:0047617">
    <property type="term" value="F:fatty acyl-CoA hydrolase activity"/>
    <property type="evidence" value="ECO:0007669"/>
    <property type="project" value="UniProtKB-EC"/>
</dbReference>
<evidence type="ECO:0000259" key="9">
    <source>
        <dbReference type="Pfam" id="PF13622"/>
    </source>
</evidence>
<dbReference type="EMBL" id="SDMQ01000014">
    <property type="protein sequence ID" value="TBT83078.1"/>
    <property type="molecule type" value="Genomic_DNA"/>
</dbReference>
<dbReference type="InterPro" id="IPR042171">
    <property type="entry name" value="Acyl-CoA_hotdog"/>
</dbReference>
<dbReference type="CDD" id="cd03444">
    <property type="entry name" value="Thioesterase_II_repeat1"/>
    <property type="match status" value="1"/>
</dbReference>
<organism evidence="10 11">
    <name type="scientific">Propioniciclava sinopodophylli</name>
    <dbReference type="NCBI Taxonomy" id="1837344"/>
    <lineage>
        <taxon>Bacteria</taxon>
        <taxon>Bacillati</taxon>
        <taxon>Actinomycetota</taxon>
        <taxon>Actinomycetes</taxon>
        <taxon>Propionibacteriales</taxon>
        <taxon>Propionibacteriaceae</taxon>
        <taxon>Propioniciclava</taxon>
    </lineage>
</organism>
<keyword evidence="3" id="KW-0378">Hydrolase</keyword>
<evidence type="ECO:0000256" key="3">
    <source>
        <dbReference type="ARBA" id="ARBA00022801"/>
    </source>
</evidence>
<dbReference type="RefSeq" id="WP_131169414.1">
    <property type="nucleotide sequence ID" value="NZ_CANLBI010000005.1"/>
</dbReference>
<evidence type="ECO:0000256" key="1">
    <source>
        <dbReference type="ARBA" id="ARBA00006538"/>
    </source>
</evidence>
<dbReference type="FunFam" id="2.40.160.210:FF:000001">
    <property type="entry name" value="Acyl-CoA thioesterase II"/>
    <property type="match status" value="1"/>
</dbReference>
<comment type="subunit">
    <text evidence="2">Homotetramer.</text>
</comment>
<dbReference type="PANTHER" id="PTHR11066:SF34">
    <property type="entry name" value="ACYL-COENZYME A THIOESTERASE 8"/>
    <property type="match status" value="1"/>
</dbReference>
<feature type="domain" description="Acyl-CoA thioesterase 2 C-terminal" evidence="8">
    <location>
        <begin position="173"/>
        <end position="276"/>
    </location>
</feature>
<dbReference type="InterPro" id="IPR003703">
    <property type="entry name" value="Acyl_CoA_thio"/>
</dbReference>
<name>A0A4Q9KBB3_9ACTN</name>
<evidence type="ECO:0000256" key="4">
    <source>
        <dbReference type="ARBA" id="ARBA00023098"/>
    </source>
</evidence>
<comment type="catalytic activity">
    <reaction evidence="5">
        <text>a fatty acyl-CoA + H2O = a fatty acid + CoA + H(+)</text>
        <dbReference type="Rhea" id="RHEA:16781"/>
        <dbReference type="ChEBI" id="CHEBI:15377"/>
        <dbReference type="ChEBI" id="CHEBI:15378"/>
        <dbReference type="ChEBI" id="CHEBI:28868"/>
        <dbReference type="ChEBI" id="CHEBI:57287"/>
        <dbReference type="ChEBI" id="CHEBI:77636"/>
        <dbReference type="EC" id="3.1.2.20"/>
    </reaction>
    <physiologicalReaction direction="left-to-right" evidence="5">
        <dbReference type="Rhea" id="RHEA:16782"/>
    </physiologicalReaction>
</comment>
<evidence type="ECO:0000256" key="7">
    <source>
        <dbReference type="ARBA" id="ARBA00079653"/>
    </source>
</evidence>
<comment type="similarity">
    <text evidence="1">Belongs to the C/M/P thioester hydrolase family.</text>
</comment>
<keyword evidence="4" id="KW-0443">Lipid metabolism</keyword>
<evidence type="ECO:0000256" key="5">
    <source>
        <dbReference type="ARBA" id="ARBA00050943"/>
    </source>
</evidence>
<dbReference type="InterPro" id="IPR049449">
    <property type="entry name" value="TesB_ACOT8-like_N"/>
</dbReference>
<dbReference type="OrthoDB" id="9781019at2"/>
<dbReference type="GO" id="GO:0009062">
    <property type="term" value="P:fatty acid catabolic process"/>
    <property type="evidence" value="ECO:0007669"/>
    <property type="project" value="TreeGrafter"/>
</dbReference>
<protein>
    <recommendedName>
        <fullName evidence="6">Acyl-CoA thioesterase 2</fullName>
    </recommendedName>
    <alternativeName>
        <fullName evidence="7">Thioesterase II</fullName>
    </alternativeName>
</protein>
<dbReference type="AlphaFoldDB" id="A0A4Q9KBB3"/>
<accession>A0A4Q9KBB3</accession>
<proteinExistence type="inferred from homology"/>
<dbReference type="Pfam" id="PF02551">
    <property type="entry name" value="Acyl_CoA_thio"/>
    <property type="match status" value="1"/>
</dbReference>
<dbReference type="GO" id="GO:0006637">
    <property type="term" value="P:acyl-CoA metabolic process"/>
    <property type="evidence" value="ECO:0007669"/>
    <property type="project" value="InterPro"/>
</dbReference>